<protein>
    <submittedName>
        <fullName evidence="1">Acylneuraminate cytidylyltransferase family protein</fullName>
    </submittedName>
</protein>
<dbReference type="AlphaFoldDB" id="A0A964W0R0"/>
<dbReference type="InterPro" id="IPR050793">
    <property type="entry name" value="CMP-NeuNAc_synthase"/>
</dbReference>
<dbReference type="CDD" id="cd02513">
    <property type="entry name" value="CMP-NeuAc_Synthase"/>
    <property type="match status" value="1"/>
</dbReference>
<dbReference type="PANTHER" id="PTHR21485:SF6">
    <property type="entry name" value="N-ACYLNEURAMINATE CYTIDYLYLTRANSFERASE-RELATED"/>
    <property type="match status" value="1"/>
</dbReference>
<evidence type="ECO:0000313" key="2">
    <source>
        <dbReference type="Proteomes" id="UP000656077"/>
    </source>
</evidence>
<keyword evidence="1" id="KW-0548">Nucleotidyltransferase</keyword>
<dbReference type="EMBL" id="WSRQ01000002">
    <property type="protein sequence ID" value="MVX62350.1"/>
    <property type="molecule type" value="Genomic_DNA"/>
</dbReference>
<dbReference type="GO" id="GO:0008781">
    <property type="term" value="F:N-acylneuraminate cytidylyltransferase activity"/>
    <property type="evidence" value="ECO:0007669"/>
    <property type="project" value="TreeGrafter"/>
</dbReference>
<dbReference type="Proteomes" id="UP000656077">
    <property type="component" value="Unassembled WGS sequence"/>
</dbReference>
<dbReference type="PANTHER" id="PTHR21485">
    <property type="entry name" value="HAD SUPERFAMILY MEMBERS CMAS AND KDSC"/>
    <property type="match status" value="1"/>
</dbReference>
<sequence>MRKILAIIPARGGSKGIPRKNIKELNGKPLIAYTIEEAKKSKFIDTIVVSTEDKEIAEVSKKFGSNIPYMRPLELAQDDTPTIDCVIHMLKWLKENKNYIPDYVCLLQCTSPLRTFEDIDGTIEKMISTGMDGAVSICEAEVNPYWTNVFDGEKLKYFIEEGKHITRRQDLPKVYSLNGSVYVIKTNVLLDKKTFETDNVTGYIMNSKNSIDIDNEIDFKLAEFLIKERENHA</sequence>
<dbReference type="SUPFAM" id="SSF53448">
    <property type="entry name" value="Nucleotide-diphospho-sugar transferases"/>
    <property type="match status" value="1"/>
</dbReference>
<gene>
    <name evidence="1" type="ORF">GKZ28_01370</name>
</gene>
<accession>A0A964W0R0</accession>
<keyword evidence="1" id="KW-0808">Transferase</keyword>
<comment type="caution">
    <text evidence="1">The sequence shown here is derived from an EMBL/GenBank/DDBJ whole genome shotgun (WGS) entry which is preliminary data.</text>
</comment>
<dbReference type="InterPro" id="IPR003329">
    <property type="entry name" value="Cytidylyl_trans"/>
</dbReference>
<evidence type="ECO:0000313" key="1">
    <source>
        <dbReference type="EMBL" id="MVX62350.1"/>
    </source>
</evidence>
<proteinExistence type="predicted"/>
<name>A0A964W0R0_9CLOT</name>
<dbReference type="Gene3D" id="3.90.550.10">
    <property type="entry name" value="Spore Coat Polysaccharide Biosynthesis Protein SpsA, Chain A"/>
    <property type="match status" value="1"/>
</dbReference>
<dbReference type="InterPro" id="IPR029044">
    <property type="entry name" value="Nucleotide-diphossugar_trans"/>
</dbReference>
<organism evidence="1 2">
    <name type="scientific">Clostridium chromiireducens</name>
    <dbReference type="NCBI Taxonomy" id="225345"/>
    <lineage>
        <taxon>Bacteria</taxon>
        <taxon>Bacillati</taxon>
        <taxon>Bacillota</taxon>
        <taxon>Clostridia</taxon>
        <taxon>Eubacteriales</taxon>
        <taxon>Clostridiaceae</taxon>
        <taxon>Clostridium</taxon>
    </lineage>
</organism>
<dbReference type="Pfam" id="PF02348">
    <property type="entry name" value="CTP_transf_3"/>
    <property type="match status" value="1"/>
</dbReference>
<dbReference type="RefSeq" id="WP_160357788.1">
    <property type="nucleotide sequence ID" value="NZ_WSRQ01000002.1"/>
</dbReference>
<reference evidence="1" key="1">
    <citation type="submission" date="2019-12" db="EMBL/GenBank/DDBJ databases">
        <title>Microbes associate with the intestines of laboratory mice.</title>
        <authorList>
            <person name="Navarre W."/>
            <person name="Wong E."/>
        </authorList>
    </citation>
    <scope>NUCLEOTIDE SEQUENCE</scope>
    <source>
        <strain evidence="1">NM79_F5</strain>
    </source>
</reference>